<dbReference type="EMBL" id="JAZDQT010000003">
    <property type="protein sequence ID" value="MEE1947122.1"/>
    <property type="molecule type" value="Genomic_DNA"/>
</dbReference>
<organism evidence="2 3">
    <name type="scientific">Pedobacter albus</name>
    <dbReference type="NCBI Taxonomy" id="3113905"/>
    <lineage>
        <taxon>Bacteria</taxon>
        <taxon>Pseudomonadati</taxon>
        <taxon>Bacteroidota</taxon>
        <taxon>Sphingobacteriia</taxon>
        <taxon>Sphingobacteriales</taxon>
        <taxon>Sphingobacteriaceae</taxon>
        <taxon>Pedobacter</taxon>
    </lineage>
</organism>
<dbReference type="Pfam" id="PF06902">
    <property type="entry name" value="Fer4_19"/>
    <property type="match status" value="1"/>
</dbReference>
<accession>A0ABU7ICM5</accession>
<dbReference type="RefSeq" id="WP_330109406.1">
    <property type="nucleotide sequence ID" value="NZ_JAZDQT010000003.1"/>
</dbReference>
<dbReference type="InterPro" id="IPR010693">
    <property type="entry name" value="Divergent_4Fe-4S_mono-cluster"/>
</dbReference>
<comment type="caution">
    <text evidence="2">The sequence shown here is derived from an EMBL/GenBank/DDBJ whole genome shotgun (WGS) entry which is preliminary data.</text>
</comment>
<keyword evidence="3" id="KW-1185">Reference proteome</keyword>
<name>A0ABU7ICM5_9SPHI</name>
<protein>
    <submittedName>
        <fullName evidence="2">(4Fe-4S)-binding protein</fullName>
    </submittedName>
</protein>
<gene>
    <name evidence="2" type="ORF">VRU48_18495</name>
</gene>
<evidence type="ECO:0000313" key="3">
    <source>
        <dbReference type="Proteomes" id="UP001336835"/>
    </source>
</evidence>
<evidence type="ECO:0000313" key="2">
    <source>
        <dbReference type="EMBL" id="MEE1947122.1"/>
    </source>
</evidence>
<sequence>MRDITKKYTNGEVTIIWQPAKCIHSGICFKGLPQVFNPKIKPWIAPLGATTQEIIAQVKNCPSGALSYTLNSDTKS</sequence>
<proteinExistence type="predicted"/>
<evidence type="ECO:0000259" key="1">
    <source>
        <dbReference type="Pfam" id="PF06902"/>
    </source>
</evidence>
<feature type="domain" description="Divergent 4Fe-4S mono-cluster" evidence="1">
    <location>
        <begin position="8"/>
        <end position="69"/>
    </location>
</feature>
<dbReference type="Proteomes" id="UP001336835">
    <property type="component" value="Unassembled WGS sequence"/>
</dbReference>
<reference evidence="2 3" key="1">
    <citation type="submission" date="2024-01" db="EMBL/GenBank/DDBJ databases">
        <title>Pedobacter sp. nov., isolated from fresh soil.</title>
        <authorList>
            <person name="Le N.T.T."/>
        </authorList>
    </citation>
    <scope>NUCLEOTIDE SEQUENCE [LARGE SCALE GENOMIC DNA]</scope>
    <source>
        <strain evidence="2 3">KR3-3</strain>
    </source>
</reference>